<dbReference type="InterPro" id="IPR019267">
    <property type="entry name" value="CRISPR-assoc_Cas6_C"/>
</dbReference>
<evidence type="ECO:0000259" key="1">
    <source>
        <dbReference type="Pfam" id="PF10040"/>
    </source>
</evidence>
<gene>
    <name evidence="2" type="ORF">FYJ58_07105</name>
</gene>
<dbReference type="Pfam" id="PF10040">
    <property type="entry name" value="CRISPR_Cas6"/>
    <property type="match status" value="1"/>
</dbReference>
<name>A0A6L5XY93_9FIRM</name>
<dbReference type="Gene3D" id="3.30.70.1900">
    <property type="match status" value="1"/>
</dbReference>
<evidence type="ECO:0000313" key="3">
    <source>
        <dbReference type="Proteomes" id="UP000482209"/>
    </source>
</evidence>
<evidence type="ECO:0000313" key="2">
    <source>
        <dbReference type="EMBL" id="MSS63644.1"/>
    </source>
</evidence>
<reference evidence="2 3" key="1">
    <citation type="submission" date="2019-08" db="EMBL/GenBank/DDBJ databases">
        <title>In-depth cultivation of the pig gut microbiome towards novel bacterial diversity and tailored functional studies.</title>
        <authorList>
            <person name="Wylensek D."/>
            <person name="Hitch T.C.A."/>
            <person name="Clavel T."/>
        </authorList>
    </citation>
    <scope>NUCLEOTIDE SEQUENCE [LARGE SCALE GENOMIC DNA]</scope>
    <source>
        <strain evidence="2 3">WCA-693-APC-MOT-I</strain>
    </source>
</reference>
<dbReference type="EMBL" id="VUMT01000008">
    <property type="protein sequence ID" value="MSS63644.1"/>
    <property type="molecule type" value="Genomic_DNA"/>
</dbReference>
<proteinExistence type="predicted"/>
<accession>A0A6L5XY93</accession>
<organism evidence="2 3">
    <name type="scientific">Velocimicrobium porci</name>
    <dbReference type="NCBI Taxonomy" id="2606634"/>
    <lineage>
        <taxon>Bacteria</taxon>
        <taxon>Bacillati</taxon>
        <taxon>Bacillota</taxon>
        <taxon>Clostridia</taxon>
        <taxon>Lachnospirales</taxon>
        <taxon>Lachnospiraceae</taxon>
        <taxon>Velocimicrobium</taxon>
    </lineage>
</organism>
<comment type="caution">
    <text evidence="2">The sequence shown here is derived from an EMBL/GenBank/DDBJ whole genome shotgun (WGS) entry which is preliminary data.</text>
</comment>
<keyword evidence="3" id="KW-1185">Reference proteome</keyword>
<feature type="domain" description="CRISPR-associated protein Cas6 C-terminal" evidence="1">
    <location>
        <begin position="174"/>
        <end position="296"/>
    </location>
</feature>
<dbReference type="RefSeq" id="WP_154519042.1">
    <property type="nucleotide sequence ID" value="NZ_VUMT01000008.1"/>
</dbReference>
<dbReference type="Proteomes" id="UP000482209">
    <property type="component" value="Unassembled WGS sequence"/>
</dbReference>
<dbReference type="AlphaFoldDB" id="A0A6L5XY93"/>
<protein>
    <submittedName>
        <fullName evidence="2">CRISPR system precrRNA processing endoribonuclease RAMP protein Cas6</fullName>
    </submittedName>
</protein>
<sequence>MFEHIKIFTLRAAFSAKEKGTLPPYLGSTIRGILGHCIREFVCQKPKTKCFMCERRDNCLYVKCFSNTGKEGGAVNPYTLHVLIDGKTEWNVGDECVFDLKLFGSATEQIGVYLDALLAMERKGWGVNRIPFQLVRITEAETGTLIYAGGKTWMRNLIPHSMSVGEKTAKTAMIRFDTPLRIVTGKNLCHSISFETLIRFISRRISLISQIYTEHRIEWNEEAIIEQAERIQVCEEQFRLVDFHRYSLNQKGNRLDLPAIEGWAVFDGDLTELTPILEAGKYFHVGKGATIGFGHYEVFYDR</sequence>